<dbReference type="AlphaFoldDB" id="A0A3P6RPY7"/>
<keyword evidence="5 7" id="KW-1133">Transmembrane helix</keyword>
<protein>
    <recommendedName>
        <fullName evidence="8">Cytochrome b561 domain-containing protein</fullName>
    </recommendedName>
</protein>
<evidence type="ECO:0000256" key="5">
    <source>
        <dbReference type="ARBA" id="ARBA00022989"/>
    </source>
</evidence>
<gene>
    <name evidence="9" type="ORF">CGOC_LOCUS6040</name>
</gene>
<keyword evidence="2" id="KW-0813">Transport</keyword>
<evidence type="ECO:0000256" key="2">
    <source>
        <dbReference type="ARBA" id="ARBA00022448"/>
    </source>
</evidence>
<feature type="transmembrane region" description="Helical" evidence="7">
    <location>
        <begin position="69"/>
        <end position="94"/>
    </location>
</feature>
<dbReference type="PROSITE" id="PS50939">
    <property type="entry name" value="CYTOCHROME_B561"/>
    <property type="match status" value="1"/>
</dbReference>
<dbReference type="InterPro" id="IPR006593">
    <property type="entry name" value="Cyt_b561/ferric_Rdtase_TM"/>
</dbReference>
<dbReference type="Proteomes" id="UP000271889">
    <property type="component" value="Unassembled WGS sequence"/>
</dbReference>
<accession>A0A3P6RPY7</accession>
<dbReference type="CDD" id="cd08760">
    <property type="entry name" value="Cyt_b561_FRRS1_like"/>
    <property type="match status" value="1"/>
</dbReference>
<feature type="transmembrane region" description="Helical" evidence="7">
    <location>
        <begin position="144"/>
        <end position="167"/>
    </location>
</feature>
<dbReference type="GO" id="GO:0016020">
    <property type="term" value="C:membrane"/>
    <property type="evidence" value="ECO:0007669"/>
    <property type="project" value="UniProtKB-SubCell"/>
</dbReference>
<feature type="transmembrane region" description="Helical" evidence="7">
    <location>
        <begin position="33"/>
        <end position="57"/>
    </location>
</feature>
<evidence type="ECO:0000313" key="10">
    <source>
        <dbReference type="Proteomes" id="UP000271889"/>
    </source>
</evidence>
<dbReference type="Gene3D" id="1.20.120.1770">
    <property type="match status" value="1"/>
</dbReference>
<evidence type="ECO:0000256" key="3">
    <source>
        <dbReference type="ARBA" id="ARBA00022692"/>
    </source>
</evidence>
<evidence type="ECO:0000256" key="1">
    <source>
        <dbReference type="ARBA" id="ARBA00004370"/>
    </source>
</evidence>
<evidence type="ECO:0000256" key="4">
    <source>
        <dbReference type="ARBA" id="ARBA00022982"/>
    </source>
</evidence>
<evidence type="ECO:0000256" key="6">
    <source>
        <dbReference type="ARBA" id="ARBA00023136"/>
    </source>
</evidence>
<keyword evidence="10" id="KW-1185">Reference proteome</keyword>
<reference evidence="9 10" key="1">
    <citation type="submission" date="2018-11" db="EMBL/GenBank/DDBJ databases">
        <authorList>
            <consortium name="Pathogen Informatics"/>
        </authorList>
    </citation>
    <scope>NUCLEOTIDE SEQUENCE [LARGE SCALE GENOMIC DNA]</scope>
</reference>
<comment type="subcellular location">
    <subcellularLocation>
        <location evidence="1">Membrane</location>
    </subcellularLocation>
</comment>
<sequence>MLGLIACVVAWAQPLGAVFRCHPDHKARPIFNIVHGFFGAGAWLCAVAAIMIAVVHFKGMFSDRDAALGLYIAFVAIAGLTIIAMEALTFKVWWTGRRRVSEMEMVRVGGSSGTAVSEDIEKVTVECSQPHSQIYDFQAQRLQWFILLFFLVVAIGTAVAISILIGLKPKL</sequence>
<organism evidence="9 10">
    <name type="scientific">Cylicostephanus goldi</name>
    <name type="common">Nematode worm</name>
    <dbReference type="NCBI Taxonomy" id="71465"/>
    <lineage>
        <taxon>Eukaryota</taxon>
        <taxon>Metazoa</taxon>
        <taxon>Ecdysozoa</taxon>
        <taxon>Nematoda</taxon>
        <taxon>Chromadorea</taxon>
        <taxon>Rhabditida</taxon>
        <taxon>Rhabditina</taxon>
        <taxon>Rhabditomorpha</taxon>
        <taxon>Strongyloidea</taxon>
        <taxon>Strongylidae</taxon>
        <taxon>Cylicostephanus</taxon>
    </lineage>
</organism>
<keyword evidence="4" id="KW-0249">Electron transport</keyword>
<dbReference type="OrthoDB" id="2419613at2759"/>
<keyword evidence="6 7" id="KW-0472">Membrane</keyword>
<name>A0A3P6RPY7_CYLGO</name>
<dbReference type="EMBL" id="UYRV01019073">
    <property type="protein sequence ID" value="VDK65552.1"/>
    <property type="molecule type" value="Genomic_DNA"/>
</dbReference>
<keyword evidence="3 7" id="KW-0812">Transmembrane</keyword>
<proteinExistence type="predicted"/>
<evidence type="ECO:0000256" key="7">
    <source>
        <dbReference type="SAM" id="Phobius"/>
    </source>
</evidence>
<evidence type="ECO:0000313" key="9">
    <source>
        <dbReference type="EMBL" id="VDK65552.1"/>
    </source>
</evidence>
<evidence type="ECO:0000259" key="8">
    <source>
        <dbReference type="PROSITE" id="PS50939"/>
    </source>
</evidence>
<feature type="domain" description="Cytochrome b561" evidence="8">
    <location>
        <begin position="1"/>
        <end position="94"/>
    </location>
</feature>